<reference evidence="11 13" key="2">
    <citation type="submission" date="2018-11" db="EMBL/GenBank/DDBJ databases">
        <authorList>
            <consortium name="Pathogen Informatics"/>
        </authorList>
    </citation>
    <scope>NUCLEOTIDE SEQUENCE [LARGE SCALE GENOMIC DNA]</scope>
</reference>
<name>A0A0N4UGD8_DRAME</name>
<dbReference type="GO" id="GO:0006412">
    <property type="term" value="P:translation"/>
    <property type="evidence" value="ECO:0007669"/>
    <property type="project" value="InterPro"/>
</dbReference>
<dbReference type="GO" id="GO:0003735">
    <property type="term" value="F:structural constituent of ribosome"/>
    <property type="evidence" value="ECO:0007669"/>
    <property type="project" value="InterPro"/>
</dbReference>
<evidence type="ECO:0000313" key="11">
    <source>
        <dbReference type="EMBL" id="VDN59694.1"/>
    </source>
</evidence>
<keyword evidence="5" id="KW-0694">RNA-binding</keyword>
<feature type="domain" description="Large ribosomal subunit protein uL18 C-terminal eukaryotes" evidence="10">
    <location>
        <begin position="69"/>
        <end position="128"/>
    </location>
</feature>
<evidence type="ECO:0000256" key="4">
    <source>
        <dbReference type="ARBA" id="ARBA00022490"/>
    </source>
</evidence>
<protein>
    <recommendedName>
        <fullName evidence="8">Large ribosomal subunit protein uL18</fullName>
    </recommendedName>
    <alternativeName>
        <fullName evidence="9">60S ribosomal protein L5</fullName>
    </alternativeName>
</protein>
<dbReference type="Pfam" id="PF14204">
    <property type="entry name" value="Ribosomal_L18_c"/>
    <property type="match status" value="1"/>
</dbReference>
<keyword evidence="4" id="KW-0963">Cytoplasm</keyword>
<dbReference type="PANTHER" id="PTHR23410">
    <property type="entry name" value="RIBOSOMAL PROTEIN L5-RELATED"/>
    <property type="match status" value="1"/>
</dbReference>
<dbReference type="GO" id="GO:0000027">
    <property type="term" value="P:ribosomal large subunit assembly"/>
    <property type="evidence" value="ECO:0007669"/>
    <property type="project" value="TreeGrafter"/>
</dbReference>
<reference evidence="14" key="1">
    <citation type="submission" date="2017-02" db="UniProtKB">
        <authorList>
            <consortium name="WormBaseParasite"/>
        </authorList>
    </citation>
    <scope>IDENTIFICATION</scope>
</reference>
<dbReference type="AlphaFoldDB" id="A0A0N4UGD8"/>
<dbReference type="Gene3D" id="3.30.420.100">
    <property type="match status" value="1"/>
</dbReference>
<comment type="similarity">
    <text evidence="3">Belongs to the universal ribosomal protein uL18 family.</text>
</comment>
<keyword evidence="6" id="KW-0689">Ribosomal protein</keyword>
<evidence type="ECO:0000256" key="7">
    <source>
        <dbReference type="ARBA" id="ARBA00023274"/>
    </source>
</evidence>
<evidence type="ECO:0000256" key="1">
    <source>
        <dbReference type="ARBA" id="ARBA00004021"/>
    </source>
</evidence>
<organism evidence="12 14">
    <name type="scientific">Dracunculus medinensis</name>
    <name type="common">Guinea worm</name>
    <dbReference type="NCBI Taxonomy" id="318479"/>
    <lineage>
        <taxon>Eukaryota</taxon>
        <taxon>Metazoa</taxon>
        <taxon>Ecdysozoa</taxon>
        <taxon>Nematoda</taxon>
        <taxon>Chromadorea</taxon>
        <taxon>Rhabditida</taxon>
        <taxon>Spirurina</taxon>
        <taxon>Dracunculoidea</taxon>
        <taxon>Dracunculidae</taxon>
        <taxon>Dracunculus</taxon>
    </lineage>
</organism>
<evidence type="ECO:0000256" key="5">
    <source>
        <dbReference type="ARBA" id="ARBA00022730"/>
    </source>
</evidence>
<evidence type="ECO:0000313" key="13">
    <source>
        <dbReference type="Proteomes" id="UP000274756"/>
    </source>
</evidence>
<dbReference type="GO" id="GO:0022625">
    <property type="term" value="C:cytosolic large ribosomal subunit"/>
    <property type="evidence" value="ECO:0007669"/>
    <property type="project" value="TreeGrafter"/>
</dbReference>
<sequence>MSLTFASLSETRFFGYNAENKEYNATAHRDRIFGKHVADYMALLKEEDEDAYKRHFSKFIAAGVNAENLEEMYKSAHEKIRADPSPASKREKVICFIIIVIKGKRYNARKSTLAVRRNRVRNKKAYLLKLKTQEEK</sequence>
<dbReference type="WBParaSite" id="DME_0000655601-mRNA-1">
    <property type="protein sequence ID" value="DME_0000655601-mRNA-1"/>
    <property type="gene ID" value="DME_0000655601"/>
</dbReference>
<evidence type="ECO:0000313" key="12">
    <source>
        <dbReference type="Proteomes" id="UP000038040"/>
    </source>
</evidence>
<evidence type="ECO:0000313" key="14">
    <source>
        <dbReference type="WBParaSite" id="DME_0000655601-mRNA-1"/>
    </source>
</evidence>
<evidence type="ECO:0000256" key="8">
    <source>
        <dbReference type="ARBA" id="ARBA00035197"/>
    </source>
</evidence>
<evidence type="ECO:0000259" key="10">
    <source>
        <dbReference type="Pfam" id="PF14204"/>
    </source>
</evidence>
<dbReference type="EMBL" id="UYYG01001187">
    <property type="protein sequence ID" value="VDN59694.1"/>
    <property type="molecule type" value="Genomic_DNA"/>
</dbReference>
<dbReference type="InterPro" id="IPR025607">
    <property type="entry name" value="Ribosomal_uL18_C_euk"/>
</dbReference>
<dbReference type="Proteomes" id="UP000038040">
    <property type="component" value="Unplaced"/>
</dbReference>
<evidence type="ECO:0000256" key="3">
    <source>
        <dbReference type="ARBA" id="ARBA00007116"/>
    </source>
</evidence>
<evidence type="ECO:0000256" key="6">
    <source>
        <dbReference type="ARBA" id="ARBA00022980"/>
    </source>
</evidence>
<dbReference type="GO" id="GO:0008097">
    <property type="term" value="F:5S rRNA binding"/>
    <property type="evidence" value="ECO:0007669"/>
    <property type="project" value="InterPro"/>
</dbReference>
<comment type="function">
    <text evidence="1">Component of the ribosome, a large ribonucleoprotein complex responsible for the synthesis of proteins in the cell. The small ribosomal subunit (SSU) binds messenger RNAs (mRNAs) and translates the encoded message by selecting cognate aminoacyl-transfer RNA (tRNA) molecules. The large subunit (LSU) contains the ribosomal catalytic site termed the peptidyl transferase center (PTC), which catalyzes the formation of peptide bonds, thereby polymerizing the amino acids delivered by tRNAs into a polypeptide chain. The nascent polypeptides leave the ribosome through a tunnel in the LSU and interact with protein factors that function in enzymatic processing, targeting, and the membrane insertion of nascent chains at the exit of the ribosomal tunnel.</text>
</comment>
<accession>A0A0N4UGD8</accession>
<dbReference type="PANTHER" id="PTHR23410:SF12">
    <property type="entry name" value="LARGE RIBOSOMAL SUBUNIT PROTEIN UL18"/>
    <property type="match status" value="1"/>
</dbReference>
<keyword evidence="7" id="KW-0687">Ribonucleoprotein</keyword>
<dbReference type="SUPFAM" id="SSF53137">
    <property type="entry name" value="Translational machinery components"/>
    <property type="match status" value="1"/>
</dbReference>
<proteinExistence type="inferred from homology"/>
<keyword evidence="5" id="KW-0699">rRNA-binding</keyword>
<comment type="subcellular location">
    <subcellularLocation>
        <location evidence="2">Cytoplasm</location>
    </subcellularLocation>
</comment>
<dbReference type="Proteomes" id="UP000274756">
    <property type="component" value="Unassembled WGS sequence"/>
</dbReference>
<evidence type="ECO:0000256" key="2">
    <source>
        <dbReference type="ARBA" id="ARBA00004496"/>
    </source>
</evidence>
<dbReference type="InterPro" id="IPR005485">
    <property type="entry name" value="Rbsml_uL18_euk_arch"/>
</dbReference>
<dbReference type="OrthoDB" id="1618453at2759"/>
<evidence type="ECO:0000256" key="9">
    <source>
        <dbReference type="ARBA" id="ARBA00035352"/>
    </source>
</evidence>
<gene>
    <name evidence="11" type="ORF">DME_LOCUS9667</name>
</gene>
<dbReference type="STRING" id="318479.A0A0N4UGD8"/>
<keyword evidence="13" id="KW-1185">Reference proteome</keyword>